<keyword evidence="3" id="KW-1185">Reference proteome</keyword>
<reference evidence="2 3" key="1">
    <citation type="journal article" date="2023" name="G3 (Bethesda)">
        <title>A chromosome-level genome assembly of Zasmidium syzygii isolated from banana leaves.</title>
        <authorList>
            <person name="van Westerhoven A.C."/>
            <person name="Mehrabi R."/>
            <person name="Talebi R."/>
            <person name="Steentjes M.B.F."/>
            <person name="Corcolon B."/>
            <person name="Chong P.A."/>
            <person name="Kema G.H.J."/>
            <person name="Seidl M.F."/>
        </authorList>
    </citation>
    <scope>NUCLEOTIDE SEQUENCE [LARGE SCALE GENOMIC DNA]</scope>
    <source>
        <strain evidence="2 3">P124</strain>
    </source>
</reference>
<dbReference type="PANTHER" id="PTHR24148:SF64">
    <property type="entry name" value="HETEROKARYON INCOMPATIBILITY DOMAIN-CONTAINING PROTEIN"/>
    <property type="match status" value="1"/>
</dbReference>
<gene>
    <name evidence="2" type="ORF">PRZ48_009495</name>
</gene>
<dbReference type="EMBL" id="JAXOVC010000007">
    <property type="protein sequence ID" value="KAK4498984.1"/>
    <property type="molecule type" value="Genomic_DNA"/>
</dbReference>
<feature type="domain" description="Heterokaryon incompatibility" evidence="1">
    <location>
        <begin position="96"/>
        <end position="243"/>
    </location>
</feature>
<evidence type="ECO:0000259" key="1">
    <source>
        <dbReference type="Pfam" id="PF06985"/>
    </source>
</evidence>
<proteinExistence type="predicted"/>
<evidence type="ECO:0000313" key="2">
    <source>
        <dbReference type="EMBL" id="KAK4498984.1"/>
    </source>
</evidence>
<dbReference type="InterPro" id="IPR052895">
    <property type="entry name" value="HetReg/Transcr_Mod"/>
</dbReference>
<organism evidence="2 3">
    <name type="scientific">Zasmidium cellare</name>
    <name type="common">Wine cellar mold</name>
    <name type="synonym">Racodium cellare</name>
    <dbReference type="NCBI Taxonomy" id="395010"/>
    <lineage>
        <taxon>Eukaryota</taxon>
        <taxon>Fungi</taxon>
        <taxon>Dikarya</taxon>
        <taxon>Ascomycota</taxon>
        <taxon>Pezizomycotina</taxon>
        <taxon>Dothideomycetes</taxon>
        <taxon>Dothideomycetidae</taxon>
        <taxon>Mycosphaerellales</taxon>
        <taxon>Mycosphaerellaceae</taxon>
        <taxon>Zasmidium</taxon>
    </lineage>
</organism>
<evidence type="ECO:0000313" key="3">
    <source>
        <dbReference type="Proteomes" id="UP001305779"/>
    </source>
</evidence>
<sequence>MAPRDPNICYGDCFEISAGHVATNNKAGRMVASVTSNTAYEYLPVKAWQFRILELSPAPRHAPLRGRLIPAMIAMQAGRQVAVSTADDGTGAEISYRALSYTWGSAGQDGVILLDGHHFPITANLHSALTELRELDSRDPTFVWADAICINQKSTEEKSEQVANMLQIYQAAELVEVWLGEAQDDSDFAMTYLKRFANPWKDVTELAKSHTQPCLRHARRHLWPSLLNVCNRAWLRRTWIRQEVYAAKSLTVRCGSCDIPWKCFLTAFSILWLLTSLLPDVNEDIRAAAAIRLLPELHANSAPAPGLSLAKVPRNLVDVLATSQEYLVTEKRDTLFAVLGMCGVRISTHRREQSQNEHITFGKTTSVTVDYKKDLSEIWSDATHYVFAEAALKEPDADDAKEIARRNEEASMASPEFEGVDMAPGDVVDRYPSHIADVLNISNSSHGGSKESPASKNTRQTPAWSLEWLGTRSADEIAALRSLQVPRGSVVPLRWTMGNWRPGILPVPQPLGPTSLRFRGWLYGYVAGLTDLTSDTSDFITAVQSRLAKTAESAYIRTELERDEEELKKAKEAIENPRWHCWDDSNRKIRTDEVDRQRQRFAEYEPRVRENVAKLREVHGPISMKEIKSRRFRASQSDRRLGYITVFDDDLFLMAPQPALLPSPTKPGDLIACSAENVLPLVLRPLSDTVPGQLAELREWLRSNGDFDDVLLYHDHDHWKTRIPFRRGAPDDLDSRRLQAGWNRRRKQFCTQMPKDYTLIGSAPFHQWLYHARDAPAKDFVLH</sequence>
<dbReference type="Pfam" id="PF06985">
    <property type="entry name" value="HET"/>
    <property type="match status" value="1"/>
</dbReference>
<dbReference type="Proteomes" id="UP001305779">
    <property type="component" value="Unassembled WGS sequence"/>
</dbReference>
<protein>
    <recommendedName>
        <fullName evidence="1">Heterokaryon incompatibility domain-containing protein</fullName>
    </recommendedName>
</protein>
<name>A0ABR0EBV6_ZASCE</name>
<accession>A0ABR0EBV6</accession>
<comment type="caution">
    <text evidence="2">The sequence shown here is derived from an EMBL/GenBank/DDBJ whole genome shotgun (WGS) entry which is preliminary data.</text>
</comment>
<dbReference type="InterPro" id="IPR010730">
    <property type="entry name" value="HET"/>
</dbReference>
<dbReference type="PANTHER" id="PTHR24148">
    <property type="entry name" value="ANKYRIN REPEAT DOMAIN-CONTAINING PROTEIN 39 HOMOLOG-RELATED"/>
    <property type="match status" value="1"/>
</dbReference>